<dbReference type="RefSeq" id="WP_252815220.1">
    <property type="nucleotide sequence ID" value="NZ_JAMXQS010000001.1"/>
</dbReference>
<comment type="cofactor">
    <cofactor evidence="1">
        <name>Mg(2+)</name>
        <dbReference type="ChEBI" id="CHEBI:18420"/>
    </cofactor>
</comment>
<dbReference type="SUPFAM" id="SSF88723">
    <property type="entry name" value="PIN domain-like"/>
    <property type="match status" value="1"/>
</dbReference>
<keyword evidence="4" id="KW-0479">Metal-binding</keyword>
<dbReference type="Proteomes" id="UP001205906">
    <property type="component" value="Unassembled WGS sequence"/>
</dbReference>
<keyword evidence="3" id="KW-0540">Nuclease</keyword>
<dbReference type="Gene3D" id="3.40.50.1010">
    <property type="entry name" value="5'-nuclease"/>
    <property type="match status" value="1"/>
</dbReference>
<reference evidence="9 10" key="1">
    <citation type="submission" date="2022-06" db="EMBL/GenBank/DDBJ databases">
        <title>Mesorhizobium sp. strain RP14 Genome sequencing and assembly.</title>
        <authorList>
            <person name="Kim I."/>
        </authorList>
    </citation>
    <scope>NUCLEOTIDE SEQUENCE [LARGE SCALE GENOMIC DNA]</scope>
    <source>
        <strain evidence="10">RP14(2022)</strain>
    </source>
</reference>
<dbReference type="EMBL" id="JAMXQS010000001">
    <property type="protein sequence ID" value="MCO6048405.1"/>
    <property type="molecule type" value="Genomic_DNA"/>
</dbReference>
<dbReference type="PANTHER" id="PTHR33653">
    <property type="entry name" value="RIBONUCLEASE VAPC2"/>
    <property type="match status" value="1"/>
</dbReference>
<dbReference type="InterPro" id="IPR050556">
    <property type="entry name" value="Type_II_TA_system_RNase"/>
</dbReference>
<accession>A0ABT1C0P2</accession>
<dbReference type="InterPro" id="IPR002716">
    <property type="entry name" value="PIN_dom"/>
</dbReference>
<comment type="caution">
    <text evidence="9">The sequence shown here is derived from an EMBL/GenBank/DDBJ whole genome shotgun (WGS) entry which is preliminary data.</text>
</comment>
<dbReference type="CDD" id="cd18737">
    <property type="entry name" value="PIN_VapC4-5_FitB-like"/>
    <property type="match status" value="1"/>
</dbReference>
<evidence type="ECO:0000313" key="9">
    <source>
        <dbReference type="EMBL" id="MCO6048405.1"/>
    </source>
</evidence>
<evidence type="ECO:0000256" key="1">
    <source>
        <dbReference type="ARBA" id="ARBA00001946"/>
    </source>
</evidence>
<evidence type="ECO:0000256" key="6">
    <source>
        <dbReference type="ARBA" id="ARBA00022842"/>
    </source>
</evidence>
<dbReference type="InterPro" id="IPR029060">
    <property type="entry name" value="PIN-like_dom_sf"/>
</dbReference>
<keyword evidence="5" id="KW-0378">Hydrolase</keyword>
<evidence type="ECO:0000259" key="8">
    <source>
        <dbReference type="Pfam" id="PF01850"/>
    </source>
</evidence>
<evidence type="ECO:0000256" key="2">
    <source>
        <dbReference type="ARBA" id="ARBA00022649"/>
    </source>
</evidence>
<gene>
    <name evidence="9" type="ORF">NGM99_01200</name>
</gene>
<organism evidence="9 10">
    <name type="scientific">Mesorhizobium liriopis</name>
    <dbReference type="NCBI Taxonomy" id="2953882"/>
    <lineage>
        <taxon>Bacteria</taxon>
        <taxon>Pseudomonadati</taxon>
        <taxon>Pseudomonadota</taxon>
        <taxon>Alphaproteobacteria</taxon>
        <taxon>Hyphomicrobiales</taxon>
        <taxon>Phyllobacteriaceae</taxon>
        <taxon>Mesorhizobium</taxon>
    </lineage>
</organism>
<dbReference type="PANTHER" id="PTHR33653:SF1">
    <property type="entry name" value="RIBONUCLEASE VAPC2"/>
    <property type="match status" value="1"/>
</dbReference>
<keyword evidence="2" id="KW-1277">Toxin-antitoxin system</keyword>
<keyword evidence="6" id="KW-0460">Magnesium</keyword>
<comment type="similarity">
    <text evidence="7">Belongs to the PINc/VapC protein family.</text>
</comment>
<evidence type="ECO:0000256" key="4">
    <source>
        <dbReference type="ARBA" id="ARBA00022723"/>
    </source>
</evidence>
<evidence type="ECO:0000256" key="3">
    <source>
        <dbReference type="ARBA" id="ARBA00022722"/>
    </source>
</evidence>
<proteinExistence type="inferred from homology"/>
<evidence type="ECO:0000313" key="10">
    <source>
        <dbReference type="Proteomes" id="UP001205906"/>
    </source>
</evidence>
<evidence type="ECO:0000256" key="5">
    <source>
        <dbReference type="ARBA" id="ARBA00022801"/>
    </source>
</evidence>
<protein>
    <submittedName>
        <fullName evidence="9">Type II toxin-antitoxin system VapC family toxin</fullName>
    </submittedName>
</protein>
<dbReference type="Pfam" id="PF01850">
    <property type="entry name" value="PIN"/>
    <property type="match status" value="1"/>
</dbReference>
<evidence type="ECO:0000256" key="7">
    <source>
        <dbReference type="ARBA" id="ARBA00038093"/>
    </source>
</evidence>
<name>A0ABT1C0P2_9HYPH</name>
<sequence>MVGALFDTNILIDHLNGIPQARLELGRYDAPAISIVSWMEVMVGATPDLADPTRRFLEGFKLIALDSTIAERAVALRRAYRIKLPDAIVWASAQTSGFLLVTRNIKDFPPTDPGIREPYTL</sequence>
<feature type="domain" description="PIN" evidence="8">
    <location>
        <begin position="5"/>
        <end position="104"/>
    </location>
</feature>
<keyword evidence="10" id="KW-1185">Reference proteome</keyword>